<organism evidence="8">
    <name type="scientific">Desulfofervidus auxilii</name>
    <dbReference type="NCBI Taxonomy" id="1621989"/>
    <lineage>
        <taxon>Bacteria</taxon>
        <taxon>Pseudomonadati</taxon>
        <taxon>Thermodesulfobacteriota</taxon>
        <taxon>Candidatus Desulfofervidia</taxon>
        <taxon>Candidatus Desulfofervidales</taxon>
        <taxon>Candidatus Desulfofervidaceae</taxon>
        <taxon>Candidatus Desulfofervidus</taxon>
    </lineage>
</organism>
<keyword evidence="3" id="KW-0540">Nuclease</keyword>
<sequence>MSGRELARLLKKYGYEITRETGSHIRLTSKLKGFV</sequence>
<reference evidence="8" key="1">
    <citation type="journal article" date="2020" name="mSystems">
        <title>Genome- and Community-Level Interaction Insights into Carbon Utilization and Element Cycling Functions of Hydrothermarchaeota in Hydrothermal Sediment.</title>
        <authorList>
            <person name="Zhou Z."/>
            <person name="Liu Y."/>
            <person name="Xu W."/>
            <person name="Pan J."/>
            <person name="Luo Z.H."/>
            <person name="Li M."/>
        </authorList>
    </citation>
    <scope>NUCLEOTIDE SEQUENCE [LARGE SCALE GENOMIC DNA]</scope>
    <source>
        <strain evidence="8">HyVt-233</strain>
    </source>
</reference>
<dbReference type="GO" id="GO:0016787">
    <property type="term" value="F:hydrolase activity"/>
    <property type="evidence" value="ECO:0007669"/>
    <property type="project" value="UniProtKB-KW"/>
</dbReference>
<evidence type="ECO:0000256" key="7">
    <source>
        <dbReference type="ARBA" id="ARBA00023016"/>
    </source>
</evidence>
<gene>
    <name evidence="8" type="ORF">ENG63_01450</name>
</gene>
<dbReference type="InterPro" id="IPR012933">
    <property type="entry name" value="HicA_mRNA_interferase"/>
</dbReference>
<dbReference type="SUPFAM" id="SSF54786">
    <property type="entry name" value="YcfA/nrd intein domain"/>
    <property type="match status" value="1"/>
</dbReference>
<comment type="similarity">
    <text evidence="1">Belongs to the HicA mRNA interferase family.</text>
</comment>
<evidence type="ECO:0000256" key="6">
    <source>
        <dbReference type="ARBA" id="ARBA00022884"/>
    </source>
</evidence>
<comment type="caution">
    <text evidence="8">The sequence shown here is derived from an EMBL/GenBank/DDBJ whole genome shotgun (WGS) entry which is preliminary data.</text>
</comment>
<keyword evidence="4" id="KW-0255">Endonuclease</keyword>
<dbReference type="GO" id="GO:0004519">
    <property type="term" value="F:endonuclease activity"/>
    <property type="evidence" value="ECO:0007669"/>
    <property type="project" value="UniProtKB-KW"/>
</dbReference>
<dbReference type="GO" id="GO:0003729">
    <property type="term" value="F:mRNA binding"/>
    <property type="evidence" value="ECO:0007669"/>
    <property type="project" value="InterPro"/>
</dbReference>
<keyword evidence="6" id="KW-0694">RNA-binding</keyword>
<name>A0A7C0U1J4_DESA2</name>
<accession>A0A7C0U1J4</accession>
<dbReference type="Proteomes" id="UP000886289">
    <property type="component" value="Unassembled WGS sequence"/>
</dbReference>
<keyword evidence="5" id="KW-0378">Hydrolase</keyword>
<dbReference type="Gene3D" id="3.30.920.30">
    <property type="entry name" value="Hypothetical protein"/>
    <property type="match status" value="1"/>
</dbReference>
<evidence type="ECO:0000256" key="1">
    <source>
        <dbReference type="ARBA" id="ARBA00006620"/>
    </source>
</evidence>
<proteinExistence type="inferred from homology"/>
<dbReference type="EMBL" id="DRBS01000060">
    <property type="protein sequence ID" value="HDD43516.1"/>
    <property type="molecule type" value="Genomic_DNA"/>
</dbReference>
<keyword evidence="7" id="KW-0346">Stress response</keyword>
<dbReference type="Pfam" id="PF07927">
    <property type="entry name" value="HicA_toxin"/>
    <property type="match status" value="1"/>
</dbReference>
<dbReference type="InterPro" id="IPR038570">
    <property type="entry name" value="HicA_sf"/>
</dbReference>
<evidence type="ECO:0000313" key="8">
    <source>
        <dbReference type="EMBL" id="HDD43516.1"/>
    </source>
</evidence>
<dbReference type="AlphaFoldDB" id="A0A7C0U1J4"/>
<evidence type="ECO:0000256" key="5">
    <source>
        <dbReference type="ARBA" id="ARBA00022801"/>
    </source>
</evidence>
<protein>
    <submittedName>
        <fullName evidence="8">Type II toxin-antitoxin system HicA family toxin</fullName>
    </submittedName>
</protein>
<evidence type="ECO:0000256" key="2">
    <source>
        <dbReference type="ARBA" id="ARBA00022649"/>
    </source>
</evidence>
<evidence type="ECO:0000256" key="4">
    <source>
        <dbReference type="ARBA" id="ARBA00022759"/>
    </source>
</evidence>
<evidence type="ECO:0000256" key="3">
    <source>
        <dbReference type="ARBA" id="ARBA00022722"/>
    </source>
</evidence>
<keyword evidence="2" id="KW-1277">Toxin-antitoxin system</keyword>